<comment type="caution">
    <text evidence="1">The sequence shown here is derived from an EMBL/GenBank/DDBJ whole genome shotgun (WGS) entry which is preliminary data.</text>
</comment>
<dbReference type="AlphaFoldDB" id="A0A512NPQ0"/>
<proteinExistence type="predicted"/>
<keyword evidence="2" id="KW-1185">Reference proteome</keyword>
<dbReference type="OrthoDB" id="8966809at2"/>
<dbReference type="EMBL" id="BKAJ01000190">
    <property type="protein sequence ID" value="GEP60926.1"/>
    <property type="molecule type" value="Genomic_DNA"/>
</dbReference>
<organism evidence="1 2">
    <name type="scientific">Reyranella soli</name>
    <dbReference type="NCBI Taxonomy" id="1230389"/>
    <lineage>
        <taxon>Bacteria</taxon>
        <taxon>Pseudomonadati</taxon>
        <taxon>Pseudomonadota</taxon>
        <taxon>Alphaproteobacteria</taxon>
        <taxon>Hyphomicrobiales</taxon>
        <taxon>Reyranellaceae</taxon>
        <taxon>Reyranella</taxon>
    </lineage>
</organism>
<name>A0A512NPQ0_9HYPH</name>
<accession>A0A512NPQ0</accession>
<dbReference type="Proteomes" id="UP000321058">
    <property type="component" value="Unassembled WGS sequence"/>
</dbReference>
<sequence>MVESLSGFGIPQDEISKLLGIDPKTLRLHYAEQIELGGIKATAKVAQNLFNMACKPNREGLQAAIFWLRVRAHWSEYTPRPPAEALGKKAMAELEAGTAGQGTEWGHLVN</sequence>
<protein>
    <submittedName>
        <fullName evidence="1">Uncharacterized protein</fullName>
    </submittedName>
</protein>
<gene>
    <name evidence="1" type="ORF">RSO01_80920</name>
</gene>
<reference evidence="1 2" key="1">
    <citation type="submission" date="2019-07" db="EMBL/GenBank/DDBJ databases">
        <title>Whole genome shotgun sequence of Reyranella soli NBRC 108950.</title>
        <authorList>
            <person name="Hosoyama A."/>
            <person name="Uohara A."/>
            <person name="Ohji S."/>
            <person name="Ichikawa N."/>
        </authorList>
    </citation>
    <scope>NUCLEOTIDE SEQUENCE [LARGE SCALE GENOMIC DNA]</scope>
    <source>
        <strain evidence="1 2">NBRC 108950</strain>
    </source>
</reference>
<dbReference type="RefSeq" id="WP_147156255.1">
    <property type="nucleotide sequence ID" value="NZ_BKAJ01000190.1"/>
</dbReference>
<evidence type="ECO:0000313" key="2">
    <source>
        <dbReference type="Proteomes" id="UP000321058"/>
    </source>
</evidence>
<evidence type="ECO:0000313" key="1">
    <source>
        <dbReference type="EMBL" id="GEP60926.1"/>
    </source>
</evidence>